<reference evidence="3" key="1">
    <citation type="journal article" date="2014" name="Int. J. Syst. Evol. Microbiol.">
        <title>Complete genome sequence of Corynebacterium casei LMG S-19264T (=DSM 44701T), isolated from a smear-ripened cheese.</title>
        <authorList>
            <consortium name="US DOE Joint Genome Institute (JGI-PGF)"/>
            <person name="Walter F."/>
            <person name="Albersmeier A."/>
            <person name="Kalinowski J."/>
            <person name="Ruckert C."/>
        </authorList>
    </citation>
    <scope>NUCLEOTIDE SEQUENCE</scope>
    <source>
        <strain evidence="3">CGMCC 4.5737</strain>
    </source>
</reference>
<name>A0A8J3CKM5_9PSEU</name>
<evidence type="ECO:0000313" key="4">
    <source>
        <dbReference type="Proteomes" id="UP000637578"/>
    </source>
</evidence>
<dbReference type="Proteomes" id="UP000637578">
    <property type="component" value="Unassembled WGS sequence"/>
</dbReference>
<evidence type="ECO:0000313" key="3">
    <source>
        <dbReference type="EMBL" id="GGM83246.1"/>
    </source>
</evidence>
<dbReference type="CDD" id="cd01120">
    <property type="entry name" value="RecA-like_superfamily"/>
    <property type="match status" value="1"/>
</dbReference>
<keyword evidence="2" id="KW-1133">Transmembrane helix</keyword>
<protein>
    <submittedName>
        <fullName evidence="3">Cell division protein FtsK</fullName>
    </submittedName>
</protein>
<feature type="transmembrane region" description="Helical" evidence="2">
    <location>
        <begin position="168"/>
        <end position="192"/>
    </location>
</feature>
<feature type="transmembrane region" description="Helical" evidence="2">
    <location>
        <begin position="212"/>
        <end position="238"/>
    </location>
</feature>
<dbReference type="EMBL" id="BMMK01000061">
    <property type="protein sequence ID" value="GGM83246.1"/>
    <property type="molecule type" value="Genomic_DNA"/>
</dbReference>
<sequence>MSNREHDATVPEGTERESRASELARVHYLPVPHTSSRTPETTGDVVEGELLTEDEYRRLTSQRTQAVERYRGYRRDAVTLYRGVKTAVTHERTKTLVRHAVAYPIAGVGVVVRRWRDTHGASRYERMMLHAEMEGNHERLLEWEARDVAEKQRRHQRVMDWITAPGRWITAGVVGLTGLAGFLLVLGVILAVNSGDIADVIAPITAVLDAVAFTVWFLTAYGVFLLLGGTVAGLFYLYQQGRKHGEAPSWLQARATGAASADTALDESMIMNALRNLGHPALNKKFKEGWGHTIQPTWVQPPLPVGHGWEFALRLPGGVPATSINARKVVLAHNLGRRPEEVWVEVEETDPMAMKCLVLDPGALREPVPDYPLADSGDTDFWTGFPVGIDARWNPVVTPVFERNFVWAGIMGSGKSTQVLDLLAGAVLDPVVEIDVFCFAENNDYEWLRPVASTLSMGDTAANVDACMAHIQALQDSLAERGRLLREYGIDSVTRQAAEKDERLRPRIVVIDECQSFFRQDKPEDRRELVNLMIRFYSAARKYGIVLGFATPTPSDQSLPRDLVAVTTNKSCFAIGDKTRNNVVLGEKAYENGLSALELKPAVKKGGTIVALNDVGTSVTVGFMDTPGLLRSYNLTHQQKTAIVARGVELRGGHGRRTPIEPQRRDLLTDVAAVLLPGEDKAKATDVCARLREHAPDHRPYVGLTAEALRDQLAGYGCKVTKVGVLMVFTERVREALAAREGGND</sequence>
<dbReference type="RefSeq" id="WP_189062025.1">
    <property type="nucleotide sequence ID" value="NZ_BMMK01000061.1"/>
</dbReference>
<dbReference type="GO" id="GO:0051301">
    <property type="term" value="P:cell division"/>
    <property type="evidence" value="ECO:0007669"/>
    <property type="project" value="UniProtKB-KW"/>
</dbReference>
<proteinExistence type="predicted"/>
<evidence type="ECO:0000256" key="1">
    <source>
        <dbReference type="SAM" id="MobiDB-lite"/>
    </source>
</evidence>
<reference evidence="3" key="2">
    <citation type="submission" date="2020-09" db="EMBL/GenBank/DDBJ databases">
        <authorList>
            <person name="Sun Q."/>
            <person name="Zhou Y."/>
        </authorList>
    </citation>
    <scope>NUCLEOTIDE SEQUENCE</scope>
    <source>
        <strain evidence="3">CGMCC 4.5737</strain>
    </source>
</reference>
<keyword evidence="4" id="KW-1185">Reference proteome</keyword>
<dbReference type="AlphaFoldDB" id="A0A8J3CKM5"/>
<keyword evidence="3" id="KW-0132">Cell division</keyword>
<gene>
    <name evidence="3" type="primary">ftsK</name>
    <name evidence="3" type="ORF">GCM10012275_62350</name>
</gene>
<dbReference type="InterPro" id="IPR027417">
    <property type="entry name" value="P-loop_NTPase"/>
</dbReference>
<feature type="region of interest" description="Disordered" evidence="1">
    <location>
        <begin position="1"/>
        <end position="22"/>
    </location>
</feature>
<evidence type="ECO:0000256" key="2">
    <source>
        <dbReference type="SAM" id="Phobius"/>
    </source>
</evidence>
<dbReference type="SUPFAM" id="SSF52540">
    <property type="entry name" value="P-loop containing nucleoside triphosphate hydrolases"/>
    <property type="match status" value="1"/>
</dbReference>
<accession>A0A8J3CKM5</accession>
<keyword evidence="2" id="KW-0472">Membrane</keyword>
<dbReference type="Gene3D" id="3.40.50.300">
    <property type="entry name" value="P-loop containing nucleotide triphosphate hydrolases"/>
    <property type="match status" value="1"/>
</dbReference>
<keyword evidence="3" id="KW-0131">Cell cycle</keyword>
<comment type="caution">
    <text evidence="3">The sequence shown here is derived from an EMBL/GenBank/DDBJ whole genome shotgun (WGS) entry which is preliminary data.</text>
</comment>
<keyword evidence="2" id="KW-0812">Transmembrane</keyword>
<organism evidence="3 4">
    <name type="scientific">Longimycelium tulufanense</name>
    <dbReference type="NCBI Taxonomy" id="907463"/>
    <lineage>
        <taxon>Bacteria</taxon>
        <taxon>Bacillati</taxon>
        <taxon>Actinomycetota</taxon>
        <taxon>Actinomycetes</taxon>
        <taxon>Pseudonocardiales</taxon>
        <taxon>Pseudonocardiaceae</taxon>
        <taxon>Longimycelium</taxon>
    </lineage>
</organism>